<feature type="transmembrane region" description="Helical" evidence="1">
    <location>
        <begin position="96"/>
        <end position="114"/>
    </location>
</feature>
<keyword evidence="1" id="KW-0472">Membrane</keyword>
<evidence type="ECO:0000313" key="2">
    <source>
        <dbReference type="EMBL" id="GGH77008.1"/>
    </source>
</evidence>
<keyword evidence="1" id="KW-1133">Transmembrane helix</keyword>
<feature type="transmembrane region" description="Helical" evidence="1">
    <location>
        <begin position="56"/>
        <end position="76"/>
    </location>
</feature>
<sequence length="227" mass="25593">MAEEKQLTHQESLELITQMLQNAKGHFHTSGTSAILWGSVVGFAGIMSFLQRMFNFSIGFDVWLVVLIAIVPQFVISARESRNRRVLTYEESWLNAVWMVYGFSVFALLIYLQVVPTISVKMFAAEGKTLLIRNNSTKEVTAYYPFTLSASSLYLILYSLPTLTTGIASRFKPMIIGGILCYVFFIISLFTPFVYDVLMNGLAGIFSWLIPGLILRRKCLKAKMANV</sequence>
<proteinExistence type="predicted"/>
<name>A0A917J199_9BACT</name>
<dbReference type="RefSeq" id="WP_188956162.1">
    <property type="nucleotide sequence ID" value="NZ_BMIB01000004.1"/>
</dbReference>
<feature type="transmembrane region" description="Helical" evidence="1">
    <location>
        <begin position="173"/>
        <end position="191"/>
    </location>
</feature>
<feature type="transmembrane region" description="Helical" evidence="1">
    <location>
        <begin position="142"/>
        <end position="161"/>
    </location>
</feature>
<reference evidence="2" key="2">
    <citation type="submission" date="2020-09" db="EMBL/GenBank/DDBJ databases">
        <authorList>
            <person name="Sun Q."/>
            <person name="Zhou Y."/>
        </authorList>
    </citation>
    <scope>NUCLEOTIDE SEQUENCE</scope>
    <source>
        <strain evidence="2">CGMCC 1.15290</strain>
    </source>
</reference>
<accession>A0A917J199</accession>
<dbReference type="EMBL" id="BMIB01000004">
    <property type="protein sequence ID" value="GGH77008.1"/>
    <property type="molecule type" value="Genomic_DNA"/>
</dbReference>
<reference evidence="2" key="1">
    <citation type="journal article" date="2014" name="Int. J. Syst. Evol. Microbiol.">
        <title>Complete genome sequence of Corynebacterium casei LMG S-19264T (=DSM 44701T), isolated from a smear-ripened cheese.</title>
        <authorList>
            <consortium name="US DOE Joint Genome Institute (JGI-PGF)"/>
            <person name="Walter F."/>
            <person name="Albersmeier A."/>
            <person name="Kalinowski J."/>
            <person name="Ruckert C."/>
        </authorList>
    </citation>
    <scope>NUCLEOTIDE SEQUENCE</scope>
    <source>
        <strain evidence="2">CGMCC 1.15290</strain>
    </source>
</reference>
<feature type="transmembrane region" description="Helical" evidence="1">
    <location>
        <begin position="34"/>
        <end position="50"/>
    </location>
</feature>
<keyword evidence="3" id="KW-1185">Reference proteome</keyword>
<evidence type="ECO:0000313" key="3">
    <source>
        <dbReference type="Proteomes" id="UP000627292"/>
    </source>
</evidence>
<dbReference type="Proteomes" id="UP000627292">
    <property type="component" value="Unassembled WGS sequence"/>
</dbReference>
<organism evidence="2 3">
    <name type="scientific">Filimonas zeae</name>
    <dbReference type="NCBI Taxonomy" id="1737353"/>
    <lineage>
        <taxon>Bacteria</taxon>
        <taxon>Pseudomonadati</taxon>
        <taxon>Bacteroidota</taxon>
        <taxon>Chitinophagia</taxon>
        <taxon>Chitinophagales</taxon>
        <taxon>Chitinophagaceae</taxon>
        <taxon>Filimonas</taxon>
    </lineage>
</organism>
<dbReference type="AlphaFoldDB" id="A0A917J199"/>
<gene>
    <name evidence="2" type="ORF">GCM10011379_42710</name>
</gene>
<keyword evidence="1" id="KW-0812">Transmembrane</keyword>
<comment type="caution">
    <text evidence="2">The sequence shown here is derived from an EMBL/GenBank/DDBJ whole genome shotgun (WGS) entry which is preliminary data.</text>
</comment>
<feature type="transmembrane region" description="Helical" evidence="1">
    <location>
        <begin position="197"/>
        <end position="215"/>
    </location>
</feature>
<protein>
    <submittedName>
        <fullName evidence="2">Uncharacterized protein</fullName>
    </submittedName>
</protein>
<evidence type="ECO:0000256" key="1">
    <source>
        <dbReference type="SAM" id="Phobius"/>
    </source>
</evidence>